<dbReference type="Pfam" id="PF09273">
    <property type="entry name" value="Rubis-subs-bind"/>
    <property type="match status" value="1"/>
</dbReference>
<dbReference type="Gene3D" id="3.90.1410.10">
    <property type="entry name" value="set domain protein methyltransferase, domain 1"/>
    <property type="match status" value="1"/>
</dbReference>
<dbReference type="AlphaFoldDB" id="A0A4Y1R8J7"/>
<dbReference type="SUPFAM" id="SSF117281">
    <property type="entry name" value="Kelch motif"/>
    <property type="match status" value="1"/>
</dbReference>
<reference evidence="3" key="1">
    <citation type="journal article" date="2019" name="Science">
        <title>Mutation of a bHLH transcription factor allowed almond domestication.</title>
        <authorList>
            <person name="Sanchez-Perez R."/>
            <person name="Pavan S."/>
            <person name="Mazzeo R."/>
            <person name="Moldovan C."/>
            <person name="Aiese Cigliano R."/>
            <person name="Del Cueto J."/>
            <person name="Ricciardi F."/>
            <person name="Lotti C."/>
            <person name="Ricciardi L."/>
            <person name="Dicenta F."/>
            <person name="Lopez-Marques R.L."/>
            <person name="Lindberg Moller B."/>
        </authorList>
    </citation>
    <scope>NUCLEOTIDE SEQUENCE</scope>
</reference>
<dbReference type="InterPro" id="IPR036464">
    <property type="entry name" value="Rubisco_LSMT_subst-bd_sf"/>
</dbReference>
<accession>A0A4Y1R8J7</accession>
<evidence type="ECO:0000259" key="2">
    <source>
        <dbReference type="Pfam" id="PF09273"/>
    </source>
</evidence>
<dbReference type="InterPro" id="IPR015915">
    <property type="entry name" value="Kelch-typ_b-propeller"/>
</dbReference>
<organism evidence="3">
    <name type="scientific">Prunus dulcis</name>
    <name type="common">Almond</name>
    <name type="synonym">Amygdalus dulcis</name>
    <dbReference type="NCBI Taxonomy" id="3755"/>
    <lineage>
        <taxon>Eukaryota</taxon>
        <taxon>Viridiplantae</taxon>
        <taxon>Streptophyta</taxon>
        <taxon>Embryophyta</taxon>
        <taxon>Tracheophyta</taxon>
        <taxon>Spermatophyta</taxon>
        <taxon>Magnoliopsida</taxon>
        <taxon>eudicotyledons</taxon>
        <taxon>Gunneridae</taxon>
        <taxon>Pentapetalae</taxon>
        <taxon>rosids</taxon>
        <taxon>fabids</taxon>
        <taxon>Rosales</taxon>
        <taxon>Rosaceae</taxon>
        <taxon>Amygdaloideae</taxon>
        <taxon>Amygdaleae</taxon>
        <taxon>Prunus</taxon>
    </lineage>
</organism>
<dbReference type="Gene3D" id="2.120.10.80">
    <property type="entry name" value="Kelch-type beta propeller"/>
    <property type="match status" value="1"/>
</dbReference>
<dbReference type="InterPro" id="IPR053256">
    <property type="entry name" value="Kelch_repeat-containing"/>
</dbReference>
<gene>
    <name evidence="3" type="ORF">Prudu_010508</name>
</gene>
<dbReference type="PANTHER" id="PTHR46773:SF3">
    <property type="entry name" value="OS08G0128000 PROTEIN"/>
    <property type="match status" value="1"/>
</dbReference>
<dbReference type="InterPro" id="IPR015353">
    <property type="entry name" value="Rubisco_LSMT_subst-bd"/>
</dbReference>
<dbReference type="FunFam" id="3.90.1420.10:FF:000003">
    <property type="entry name" value="Rubisco methyltransferase family protein"/>
    <property type="match status" value="1"/>
</dbReference>
<dbReference type="CDD" id="cd10527">
    <property type="entry name" value="SET_LSMT"/>
    <property type="match status" value="1"/>
</dbReference>
<feature type="compositionally biased region" description="Basic and acidic residues" evidence="1">
    <location>
        <begin position="989"/>
        <end position="999"/>
    </location>
</feature>
<proteinExistence type="predicted"/>
<dbReference type="SUPFAM" id="SSF81822">
    <property type="entry name" value="RuBisCo LSMT C-terminal, substrate-binding domain"/>
    <property type="match status" value="1"/>
</dbReference>
<name>A0A4Y1R8J7_PRUDU</name>
<evidence type="ECO:0000313" key="3">
    <source>
        <dbReference type="EMBL" id="BBH00504.1"/>
    </source>
</evidence>
<dbReference type="PANTHER" id="PTHR46773">
    <property type="match status" value="1"/>
</dbReference>
<sequence length="1010" mass="113180">MSRFTQHHTHSSSAAKWVFLTSCACLLGGALVADFLWASSSYSSSAYSFISSNLALDKSGALVVPNVTANEADQKGSFKDKKEHASERLLSGTFADISAPDLPWEKMTPAPVPRLDGSSIQIKNIFYVFAGYGTIDHVHSHVDVYNFTDNTWGEILDIPKEMAHSHLGVATDGRYIYVVSGQYGPNAEGLQLVYLCWTQRPRNGAVCFHYLPLAVKVGKETNLFFDMLKRVKSRVKNALRLTLKLYAPATQLWRGRLHVMGGSKENRHTPSVDHWSIAVKDGKALEKEWRKEAPIPRGGPHSNLKSCGFVLMFSHREGQSSNRACVVLNDRLFLIGGQEGDFMPKPGSPIFKCSRRHEVVYGDAYMLDGEMKWKVLPPMPKPNSHIEYNRKEPSDQKDDPCWGGFPVPSGLHERNMHCVVIIYNLSLKLALCYYSVFILLVNNLFATQTWSVIGRLPYRVKTTLTGFWNGYLYFTSGQRDRGPDNPQPRQVVGDMFRTKLNLSVSPQESIVSPLHNRCIWSSPVRSSSSHRPLLVSLSARKSKSPGLVPSFRSTRRRNLCSASSSETLIGSRKEDGKHSQVVSKKEEEEDLKSWMHKNGLPPCKVVLKEKPSHNEKHRPIHYVAASEDLQVGDVAFSVPDSLVVTLKRVLGNETIAELLTTNKLSELACLALYLMYEKKQGKNSFWYPYIRELDRQRGRGQLAVESPLLWSEAELAYLTGSPTKQYPYDSPTEAFPFEIFKQAFVAVQSCVVHLQLGSEICFGSSGPPLLAYRSNCKAMLTATDGAVQLVVDRPYKAGESICVWCGPQPNSKLLINYGFVDEDNSYDRLVVEASLNTEDPQYQDKRMVAQRNGKLSVQAFQVNVGKEKETVFDMLPYLRLGYVSDPSEMQSVISSQGPICPVSPCMERAVLDQLADYFRTRLAGYPTTLSEDESLLADANLNPKKRVATQLIRLEKKMLHACLKVAVDLINQLPDHTVDPRKKWAMHKASKESSRHQRGDNGAFVLKSKL</sequence>
<dbReference type="EMBL" id="AP019299">
    <property type="protein sequence ID" value="BBH00504.1"/>
    <property type="molecule type" value="Genomic_DNA"/>
</dbReference>
<feature type="domain" description="Rubisco LSMT substrate-binding" evidence="2">
    <location>
        <begin position="837"/>
        <end position="959"/>
    </location>
</feature>
<protein>
    <submittedName>
        <fullName evidence="3">Galactose oxidase/kelch repeat superfamily protein</fullName>
    </submittedName>
</protein>
<feature type="region of interest" description="Disordered" evidence="1">
    <location>
        <begin position="981"/>
        <end position="1001"/>
    </location>
</feature>
<dbReference type="InterPro" id="IPR046341">
    <property type="entry name" value="SET_dom_sf"/>
</dbReference>
<dbReference type="Gene3D" id="3.90.1420.10">
    <property type="entry name" value="Rubisco LSMT, substrate-binding domain"/>
    <property type="match status" value="1"/>
</dbReference>
<evidence type="ECO:0000256" key="1">
    <source>
        <dbReference type="SAM" id="MobiDB-lite"/>
    </source>
</evidence>
<feature type="region of interest" description="Disordered" evidence="1">
    <location>
        <begin position="562"/>
        <end position="590"/>
    </location>
</feature>
<dbReference type="SUPFAM" id="SSF82199">
    <property type="entry name" value="SET domain"/>
    <property type="match status" value="1"/>
</dbReference>
<feature type="compositionally biased region" description="Basic and acidic residues" evidence="1">
    <location>
        <begin position="571"/>
        <end position="586"/>
    </location>
</feature>